<dbReference type="Pfam" id="PF03167">
    <property type="entry name" value="UDG"/>
    <property type="match status" value="1"/>
</dbReference>
<dbReference type="SMART" id="SM00987">
    <property type="entry name" value="UreE_C"/>
    <property type="match status" value="1"/>
</dbReference>
<dbReference type="InterPro" id="IPR005122">
    <property type="entry name" value="Uracil-DNA_glycosylase-like"/>
</dbReference>
<accession>A0ABQ5YLM1</accession>
<evidence type="ECO:0000313" key="3">
    <source>
        <dbReference type="Proteomes" id="UP001156706"/>
    </source>
</evidence>
<dbReference type="Proteomes" id="UP001156706">
    <property type="component" value="Unassembled WGS sequence"/>
</dbReference>
<feature type="domain" description="Uracil-DNA glycosylase-like" evidence="1">
    <location>
        <begin position="9"/>
        <end position="161"/>
    </location>
</feature>
<dbReference type="RefSeq" id="WP_284197665.1">
    <property type="nucleotide sequence ID" value="NZ_BSOG01000005.1"/>
</dbReference>
<dbReference type="EMBL" id="BSOG01000005">
    <property type="protein sequence ID" value="GLR14588.1"/>
    <property type="molecule type" value="Genomic_DNA"/>
</dbReference>
<dbReference type="Gene3D" id="3.40.470.10">
    <property type="entry name" value="Uracil-DNA glycosylase-like domain"/>
    <property type="match status" value="1"/>
</dbReference>
<gene>
    <name evidence="2" type="ORF">GCM10007907_33780</name>
</gene>
<sequence length="174" mass="18998">MSERKRCLPPIVDNHTRLLILGSLPGEASLKASRYYAHPQNQFWRLMGAVLDEPLATMPYDQRLATLLQHGVGLWDVIAEAERAGSLDAAIRKHAQNDLAHLLASLPTLAQIAFNGGTAARLGQKQLAHQGISLPCLALPSSSPAHTMAYDLKLAQWRQLAGYLSHPTTRPLPS</sequence>
<reference evidence="3" key="1">
    <citation type="journal article" date="2019" name="Int. J. Syst. Evol. Microbiol.">
        <title>The Global Catalogue of Microorganisms (GCM) 10K type strain sequencing project: providing services to taxonomists for standard genome sequencing and annotation.</title>
        <authorList>
            <consortium name="The Broad Institute Genomics Platform"/>
            <consortium name="The Broad Institute Genome Sequencing Center for Infectious Disease"/>
            <person name="Wu L."/>
            <person name="Ma J."/>
        </authorList>
    </citation>
    <scope>NUCLEOTIDE SEQUENCE [LARGE SCALE GENOMIC DNA]</scope>
    <source>
        <strain evidence="3">NBRC 110044</strain>
    </source>
</reference>
<evidence type="ECO:0000313" key="2">
    <source>
        <dbReference type="EMBL" id="GLR14588.1"/>
    </source>
</evidence>
<dbReference type="InterPro" id="IPR036895">
    <property type="entry name" value="Uracil-DNA_glycosylase-like_sf"/>
</dbReference>
<dbReference type="InterPro" id="IPR026353">
    <property type="entry name" value="Hypoxan-DNA_Glyclase"/>
</dbReference>
<dbReference type="CDD" id="cd10032">
    <property type="entry name" value="UDG-F6_HDG"/>
    <property type="match status" value="1"/>
</dbReference>
<proteinExistence type="predicted"/>
<comment type="caution">
    <text evidence="2">The sequence shown here is derived from an EMBL/GenBank/DDBJ whole genome shotgun (WGS) entry which is preliminary data.</text>
</comment>
<name>A0ABQ5YLM1_9NEIS</name>
<evidence type="ECO:0000259" key="1">
    <source>
        <dbReference type="SMART" id="SM00986"/>
    </source>
</evidence>
<organism evidence="2 3">
    <name type="scientific">Chitinimonas prasina</name>
    <dbReference type="NCBI Taxonomy" id="1434937"/>
    <lineage>
        <taxon>Bacteria</taxon>
        <taxon>Pseudomonadati</taxon>
        <taxon>Pseudomonadota</taxon>
        <taxon>Betaproteobacteria</taxon>
        <taxon>Neisseriales</taxon>
        <taxon>Chitinibacteraceae</taxon>
        <taxon>Chitinimonas</taxon>
    </lineage>
</organism>
<dbReference type="SUPFAM" id="SSF52141">
    <property type="entry name" value="Uracil-DNA glycosylase-like"/>
    <property type="match status" value="1"/>
</dbReference>
<protein>
    <submittedName>
        <fullName evidence="2">DNA-deoxyinosine glycosylase</fullName>
    </submittedName>
</protein>
<dbReference type="NCBIfam" id="TIGR04274">
    <property type="entry name" value="hypoxanDNAglyco"/>
    <property type="match status" value="1"/>
</dbReference>
<dbReference type="SMART" id="SM00986">
    <property type="entry name" value="UDG"/>
    <property type="match status" value="1"/>
</dbReference>
<keyword evidence="3" id="KW-1185">Reference proteome</keyword>